<reference evidence="3" key="1">
    <citation type="submission" date="2016-10" db="EMBL/GenBank/DDBJ databases">
        <authorList>
            <person name="Varghese N."/>
            <person name="Submissions S."/>
        </authorList>
    </citation>
    <scope>NUCLEOTIDE SEQUENCE [LARGE SCALE GENOMIC DNA]</scope>
    <source>
        <strain evidence="3">BS3775</strain>
    </source>
</reference>
<dbReference type="Proteomes" id="UP000199570">
    <property type="component" value="Unassembled WGS sequence"/>
</dbReference>
<dbReference type="OrthoDB" id="10006535at2"/>
<proteinExistence type="predicted"/>
<accession>A0A1H1HE17</accession>
<keyword evidence="1" id="KW-0812">Transmembrane</keyword>
<evidence type="ECO:0000256" key="1">
    <source>
        <dbReference type="SAM" id="Phobius"/>
    </source>
</evidence>
<keyword evidence="1" id="KW-0472">Membrane</keyword>
<dbReference type="AlphaFoldDB" id="A0A1H1HE17"/>
<name>A0A1H1HE17_9PSED</name>
<gene>
    <name evidence="2" type="ORF">SAMN04490195_4052</name>
</gene>
<dbReference type="RefSeq" id="WP_090324452.1">
    <property type="nucleotide sequence ID" value="NZ_FNKJ01000003.1"/>
</dbReference>
<dbReference type="EMBL" id="FNKJ01000003">
    <property type="protein sequence ID" value="SDR23687.1"/>
    <property type="molecule type" value="Genomic_DNA"/>
</dbReference>
<protein>
    <submittedName>
        <fullName evidence="2">Uncharacterized protein</fullName>
    </submittedName>
</protein>
<organism evidence="2 3">
    <name type="scientific">Pseudomonas moorei</name>
    <dbReference type="NCBI Taxonomy" id="395599"/>
    <lineage>
        <taxon>Bacteria</taxon>
        <taxon>Pseudomonadati</taxon>
        <taxon>Pseudomonadota</taxon>
        <taxon>Gammaproteobacteria</taxon>
        <taxon>Pseudomonadales</taxon>
        <taxon>Pseudomonadaceae</taxon>
        <taxon>Pseudomonas</taxon>
    </lineage>
</organism>
<keyword evidence="3" id="KW-1185">Reference proteome</keyword>
<evidence type="ECO:0000313" key="2">
    <source>
        <dbReference type="EMBL" id="SDR23687.1"/>
    </source>
</evidence>
<evidence type="ECO:0000313" key="3">
    <source>
        <dbReference type="Proteomes" id="UP000199570"/>
    </source>
</evidence>
<sequence>MTELFTKAPEILSTIAGYSAIFAALVALWSAANVERLKSKFEIQRHELNSQLQKSLEDIKLEGDRDRKAYELHVKKEYELYEGLYPELIDAYYAFISTKKIDEESDILEELSPSGDERTKKEIEDLRHGNLSEALERLYFIDPIIKKKPFINHEVFSEIEKFWEMGMDTYLVRNYPALYSPPFSVDRKEHSEEELKAQLDIICKLIKQRLRVIDA</sequence>
<keyword evidence="1" id="KW-1133">Transmembrane helix</keyword>
<feature type="transmembrane region" description="Helical" evidence="1">
    <location>
        <begin position="12"/>
        <end position="32"/>
    </location>
</feature>